<feature type="transmembrane region" description="Helical" evidence="7">
    <location>
        <begin position="49"/>
        <end position="69"/>
    </location>
</feature>
<keyword evidence="6 7" id="KW-0472">Membrane</keyword>
<reference evidence="8 9" key="1">
    <citation type="submission" date="2019-12" db="EMBL/GenBank/DDBJ databases">
        <title>Genomic-based taxomic classification of the family Erythrobacteraceae.</title>
        <authorList>
            <person name="Xu L."/>
        </authorList>
    </citation>
    <scope>NUCLEOTIDE SEQUENCE [LARGE SCALE GENOMIC DNA]</scope>
    <source>
        <strain evidence="8 9">KCTC 42006</strain>
    </source>
</reference>
<keyword evidence="9" id="KW-1185">Reference proteome</keyword>
<sequence length="131" mass="13561">MTDTHPASRDAAVVIARILLGTLFVLAGINKLMGAEGTIGYIESAGLPLAQVVYAGTVAVEILGGLAIIVGFKARWAGLALALFCIATAALFHNDFSVQSEMTAFLKNLAIGGGMLMVFAFGPGRYSLDKG</sequence>
<evidence type="ECO:0000256" key="5">
    <source>
        <dbReference type="ARBA" id="ARBA00022989"/>
    </source>
</evidence>
<comment type="caution">
    <text evidence="8">The sequence shown here is derived from an EMBL/GenBank/DDBJ whole genome shotgun (WGS) entry which is preliminary data.</text>
</comment>
<evidence type="ECO:0000256" key="4">
    <source>
        <dbReference type="ARBA" id="ARBA00022692"/>
    </source>
</evidence>
<evidence type="ECO:0000256" key="7">
    <source>
        <dbReference type="SAM" id="Phobius"/>
    </source>
</evidence>
<dbReference type="EMBL" id="WTYZ01000001">
    <property type="protein sequence ID" value="MXO84017.1"/>
    <property type="molecule type" value="Genomic_DNA"/>
</dbReference>
<dbReference type="RefSeq" id="WP_160614306.1">
    <property type="nucleotide sequence ID" value="NZ_JAUFQM010000001.1"/>
</dbReference>
<protein>
    <submittedName>
        <fullName evidence="8">DoxX family membrane protein</fullName>
    </submittedName>
</protein>
<name>A0A844ZAF8_9SPHN</name>
<evidence type="ECO:0000313" key="9">
    <source>
        <dbReference type="Proteomes" id="UP000460290"/>
    </source>
</evidence>
<dbReference type="AlphaFoldDB" id="A0A844ZAF8"/>
<keyword evidence="3" id="KW-1003">Cell membrane</keyword>
<evidence type="ECO:0000256" key="1">
    <source>
        <dbReference type="ARBA" id="ARBA00004651"/>
    </source>
</evidence>
<comment type="similarity">
    <text evidence="2">Belongs to the DoxX family.</text>
</comment>
<comment type="subcellular location">
    <subcellularLocation>
        <location evidence="1">Cell membrane</location>
        <topology evidence="1">Multi-pass membrane protein</topology>
    </subcellularLocation>
</comment>
<evidence type="ECO:0000256" key="3">
    <source>
        <dbReference type="ARBA" id="ARBA00022475"/>
    </source>
</evidence>
<accession>A0A844ZAF8</accession>
<organism evidence="8 9">
    <name type="scientific">Pontixanthobacter aestiaquae</name>
    <dbReference type="NCBI Taxonomy" id="1509367"/>
    <lineage>
        <taxon>Bacteria</taxon>
        <taxon>Pseudomonadati</taxon>
        <taxon>Pseudomonadota</taxon>
        <taxon>Alphaproteobacteria</taxon>
        <taxon>Sphingomonadales</taxon>
        <taxon>Erythrobacteraceae</taxon>
        <taxon>Pontixanthobacter</taxon>
    </lineage>
</organism>
<dbReference type="PANTHER" id="PTHR33452:SF1">
    <property type="entry name" value="INNER MEMBRANE PROTEIN YPHA-RELATED"/>
    <property type="match status" value="1"/>
</dbReference>
<dbReference type="InterPro" id="IPR032808">
    <property type="entry name" value="DoxX"/>
</dbReference>
<dbReference type="InterPro" id="IPR051907">
    <property type="entry name" value="DoxX-like_oxidoreductase"/>
</dbReference>
<evidence type="ECO:0000256" key="6">
    <source>
        <dbReference type="ARBA" id="ARBA00023136"/>
    </source>
</evidence>
<feature type="transmembrane region" description="Helical" evidence="7">
    <location>
        <begin position="12"/>
        <end position="29"/>
    </location>
</feature>
<dbReference type="GO" id="GO:0005886">
    <property type="term" value="C:plasma membrane"/>
    <property type="evidence" value="ECO:0007669"/>
    <property type="project" value="UniProtKB-SubCell"/>
</dbReference>
<evidence type="ECO:0000256" key="2">
    <source>
        <dbReference type="ARBA" id="ARBA00006679"/>
    </source>
</evidence>
<dbReference type="Proteomes" id="UP000460290">
    <property type="component" value="Unassembled WGS sequence"/>
</dbReference>
<feature type="transmembrane region" description="Helical" evidence="7">
    <location>
        <begin position="76"/>
        <end position="93"/>
    </location>
</feature>
<feature type="transmembrane region" description="Helical" evidence="7">
    <location>
        <begin position="105"/>
        <end position="122"/>
    </location>
</feature>
<evidence type="ECO:0000313" key="8">
    <source>
        <dbReference type="EMBL" id="MXO84017.1"/>
    </source>
</evidence>
<keyword evidence="4 7" id="KW-0812">Transmembrane</keyword>
<dbReference type="Pfam" id="PF07681">
    <property type="entry name" value="DoxX"/>
    <property type="match status" value="1"/>
</dbReference>
<dbReference type="PANTHER" id="PTHR33452">
    <property type="entry name" value="OXIDOREDUCTASE CATD-RELATED"/>
    <property type="match status" value="1"/>
</dbReference>
<gene>
    <name evidence="8" type="ORF">GRI35_11630</name>
</gene>
<keyword evidence="5 7" id="KW-1133">Transmembrane helix</keyword>
<proteinExistence type="inferred from homology"/>
<dbReference type="OrthoDB" id="9810206at2"/>